<evidence type="ECO:0000256" key="1">
    <source>
        <dbReference type="ARBA" id="ARBA00004651"/>
    </source>
</evidence>
<comment type="subcellular location">
    <subcellularLocation>
        <location evidence="1">Cell membrane</location>
        <topology evidence="1">Multi-pass membrane protein</topology>
    </subcellularLocation>
</comment>
<feature type="transmembrane region" description="Helical" evidence="6">
    <location>
        <begin position="112"/>
        <end position="131"/>
    </location>
</feature>
<gene>
    <name evidence="8" type="ORF">CLV47_11640</name>
</gene>
<dbReference type="PRINTS" id="PR01036">
    <property type="entry name" value="TCRTETB"/>
</dbReference>
<dbReference type="Gene3D" id="1.20.1720.10">
    <property type="entry name" value="Multidrug resistance protein D"/>
    <property type="match status" value="1"/>
</dbReference>
<evidence type="ECO:0000256" key="4">
    <source>
        <dbReference type="ARBA" id="ARBA00022989"/>
    </source>
</evidence>
<dbReference type="PROSITE" id="PS50850">
    <property type="entry name" value="MFS"/>
    <property type="match status" value="1"/>
</dbReference>
<dbReference type="GO" id="GO:0005886">
    <property type="term" value="C:plasma membrane"/>
    <property type="evidence" value="ECO:0007669"/>
    <property type="project" value="UniProtKB-SubCell"/>
</dbReference>
<evidence type="ECO:0000313" key="8">
    <source>
        <dbReference type="EMBL" id="PRZ40507.1"/>
    </source>
</evidence>
<evidence type="ECO:0000259" key="7">
    <source>
        <dbReference type="PROSITE" id="PS50850"/>
    </source>
</evidence>
<comment type="caution">
    <text evidence="8">The sequence shown here is derived from an EMBL/GenBank/DDBJ whole genome shotgun (WGS) entry which is preliminary data.</text>
</comment>
<evidence type="ECO:0000313" key="9">
    <source>
        <dbReference type="Proteomes" id="UP000237752"/>
    </source>
</evidence>
<feature type="transmembrane region" description="Helical" evidence="6">
    <location>
        <begin position="294"/>
        <end position="322"/>
    </location>
</feature>
<dbReference type="GO" id="GO:0022857">
    <property type="term" value="F:transmembrane transporter activity"/>
    <property type="evidence" value="ECO:0007669"/>
    <property type="project" value="InterPro"/>
</dbReference>
<evidence type="ECO:0000256" key="5">
    <source>
        <dbReference type="ARBA" id="ARBA00023136"/>
    </source>
</evidence>
<feature type="transmembrane region" description="Helical" evidence="6">
    <location>
        <begin position="173"/>
        <end position="195"/>
    </location>
</feature>
<organism evidence="8 9">
    <name type="scientific">Antricoccus suffuscus</name>
    <dbReference type="NCBI Taxonomy" id="1629062"/>
    <lineage>
        <taxon>Bacteria</taxon>
        <taxon>Bacillati</taxon>
        <taxon>Actinomycetota</taxon>
        <taxon>Actinomycetes</taxon>
        <taxon>Geodermatophilales</taxon>
        <taxon>Antricoccaceae</taxon>
        <taxon>Antricoccus</taxon>
    </lineage>
</organism>
<dbReference type="Gene3D" id="1.20.1250.20">
    <property type="entry name" value="MFS general substrate transporter like domains"/>
    <property type="match status" value="1"/>
</dbReference>
<dbReference type="AlphaFoldDB" id="A0A2T0ZW74"/>
<evidence type="ECO:0000256" key="3">
    <source>
        <dbReference type="ARBA" id="ARBA00022692"/>
    </source>
</evidence>
<feature type="domain" description="Major facilitator superfamily (MFS) profile" evidence="7">
    <location>
        <begin position="21"/>
        <end position="495"/>
    </location>
</feature>
<protein>
    <submittedName>
        <fullName evidence="8">EmrB/QacA subfamily drug resistance transporter</fullName>
    </submittedName>
</protein>
<feature type="transmembrane region" description="Helical" evidence="6">
    <location>
        <begin position="59"/>
        <end position="75"/>
    </location>
</feature>
<feature type="transmembrane region" description="Helical" evidence="6">
    <location>
        <begin position="328"/>
        <end position="346"/>
    </location>
</feature>
<dbReference type="RefSeq" id="WP_106350143.1">
    <property type="nucleotide sequence ID" value="NZ_PVUE01000016.1"/>
</dbReference>
<keyword evidence="4 6" id="KW-1133">Transmembrane helix</keyword>
<reference evidence="8 9" key="1">
    <citation type="submission" date="2018-03" db="EMBL/GenBank/DDBJ databases">
        <title>Genomic Encyclopedia of Archaeal and Bacterial Type Strains, Phase II (KMG-II): from individual species to whole genera.</title>
        <authorList>
            <person name="Goeker M."/>
        </authorList>
    </citation>
    <scope>NUCLEOTIDE SEQUENCE [LARGE SCALE GENOMIC DNA]</scope>
    <source>
        <strain evidence="8 9">DSM 100065</strain>
    </source>
</reference>
<feature type="transmembrane region" description="Helical" evidence="6">
    <location>
        <begin position="431"/>
        <end position="451"/>
    </location>
</feature>
<dbReference type="InterPro" id="IPR011701">
    <property type="entry name" value="MFS"/>
</dbReference>
<evidence type="ECO:0000256" key="2">
    <source>
        <dbReference type="ARBA" id="ARBA00022448"/>
    </source>
</evidence>
<keyword evidence="5 6" id="KW-0472">Membrane</keyword>
<keyword evidence="9" id="KW-1185">Reference proteome</keyword>
<dbReference type="PANTHER" id="PTHR42718:SF9">
    <property type="entry name" value="MAJOR FACILITATOR SUPERFAMILY MULTIDRUG TRANSPORTER MFSC"/>
    <property type="match status" value="1"/>
</dbReference>
<dbReference type="PANTHER" id="PTHR42718">
    <property type="entry name" value="MAJOR FACILITATOR SUPERFAMILY MULTIDRUG TRANSPORTER MFSC"/>
    <property type="match status" value="1"/>
</dbReference>
<dbReference type="Pfam" id="PF07690">
    <property type="entry name" value="MFS_1"/>
    <property type="match status" value="2"/>
</dbReference>
<dbReference type="EMBL" id="PVUE01000016">
    <property type="protein sequence ID" value="PRZ40507.1"/>
    <property type="molecule type" value="Genomic_DNA"/>
</dbReference>
<feature type="transmembrane region" description="Helical" evidence="6">
    <location>
        <begin position="389"/>
        <end position="410"/>
    </location>
</feature>
<accession>A0A2T0ZW74</accession>
<proteinExistence type="predicted"/>
<keyword evidence="3 6" id="KW-0812">Transmembrane</keyword>
<feature type="transmembrane region" description="Helical" evidence="6">
    <location>
        <begin position="255"/>
        <end position="274"/>
    </location>
</feature>
<feature type="transmembrane region" description="Helical" evidence="6">
    <location>
        <begin position="143"/>
        <end position="167"/>
    </location>
</feature>
<dbReference type="SUPFAM" id="SSF103473">
    <property type="entry name" value="MFS general substrate transporter"/>
    <property type="match status" value="2"/>
</dbReference>
<evidence type="ECO:0000256" key="6">
    <source>
        <dbReference type="SAM" id="Phobius"/>
    </source>
</evidence>
<feature type="transmembrane region" description="Helical" evidence="6">
    <location>
        <begin position="207"/>
        <end position="235"/>
    </location>
</feature>
<feature type="transmembrane region" description="Helical" evidence="6">
    <location>
        <begin position="20"/>
        <end position="47"/>
    </location>
</feature>
<dbReference type="InterPro" id="IPR020846">
    <property type="entry name" value="MFS_dom"/>
</dbReference>
<keyword evidence="2" id="KW-0813">Transport</keyword>
<dbReference type="OrthoDB" id="4668943at2"/>
<feature type="transmembrane region" description="Helical" evidence="6">
    <location>
        <begin position="87"/>
        <end position="106"/>
    </location>
</feature>
<feature type="transmembrane region" description="Helical" evidence="6">
    <location>
        <begin position="358"/>
        <end position="383"/>
    </location>
</feature>
<feature type="transmembrane region" description="Helical" evidence="6">
    <location>
        <begin position="471"/>
        <end position="492"/>
    </location>
</feature>
<sequence length="510" mass="51688">MSSTTSTRNDGQGTPRRTWIGLGVLAAGLSMIVIDGTIVGVALPVIIHKLNLSLGDAQWVNSLYSVVFAALLLSAGRLGDRLGRRKLFVAGIVVFMLGSILAAAATGATSLIMGRLIQGIGGAFVLPATLSTVNATFRGKDRVVAFAVWGAVISGMAAIGPLLGGWLTHSYTWPWIFLVNVPIGIAVLIGTYFTVPESKSEASGRGMDVGGLLLSAAGFGAIVFGLIEGSAVGWWTPVADLHFLGLTWPGSAPISIAPIAAAVGVALLIFFAAAERRRVRNDRSVILDLRLFQISTFAWGNVTAMMVAIGEFGLIFVLPLYLIDALGIGGLGAGLVLGAMGVGAFFSGAAARHLAARVGAAGVVVIGLALEVVGVLATALVVGPTSSPVLIAILVVIYGLGLGLASAQLTSTTLGDVPVALSGQGSATQSTVRQVGAALGTAVVGAVLSTGVGQSDLAGASPGSFSDATRYALYVAAAFLVLGLYGATRVAVAVRRSDVVDQANESVAAR</sequence>
<dbReference type="Proteomes" id="UP000237752">
    <property type="component" value="Unassembled WGS sequence"/>
</dbReference>
<dbReference type="InterPro" id="IPR036259">
    <property type="entry name" value="MFS_trans_sf"/>
</dbReference>
<name>A0A2T0ZW74_9ACTN</name>
<dbReference type="CDD" id="cd17321">
    <property type="entry name" value="MFS_MMR_MDR_like"/>
    <property type="match status" value="1"/>
</dbReference>